<name>E6W0G4_DESIS</name>
<evidence type="ECO:0000256" key="7">
    <source>
        <dbReference type="ARBA" id="ARBA00032024"/>
    </source>
</evidence>
<dbReference type="InParanoid" id="E6W0G4"/>
<dbReference type="InterPro" id="IPR036291">
    <property type="entry name" value="NAD(P)-bd_dom_sf"/>
</dbReference>
<dbReference type="Pfam" id="PF02558">
    <property type="entry name" value="ApbA"/>
    <property type="match status" value="1"/>
</dbReference>
<dbReference type="InterPro" id="IPR013332">
    <property type="entry name" value="KPR_N"/>
</dbReference>
<dbReference type="EC" id="1.1.1.169" evidence="3 9"/>
<protein>
    <recommendedName>
        <fullName evidence="4 9">2-dehydropantoate 2-reductase</fullName>
        <ecNumber evidence="3 9">1.1.1.169</ecNumber>
    </recommendedName>
    <alternativeName>
        <fullName evidence="7 9">Ketopantoate reductase</fullName>
    </alternativeName>
</protein>
<evidence type="ECO:0000259" key="10">
    <source>
        <dbReference type="Pfam" id="PF02558"/>
    </source>
</evidence>
<evidence type="ECO:0000256" key="6">
    <source>
        <dbReference type="ARBA" id="ARBA00023002"/>
    </source>
</evidence>
<proteinExistence type="inferred from homology"/>
<dbReference type="NCBIfam" id="TIGR00745">
    <property type="entry name" value="apbA_panE"/>
    <property type="match status" value="1"/>
</dbReference>
<evidence type="ECO:0000256" key="1">
    <source>
        <dbReference type="ARBA" id="ARBA00004994"/>
    </source>
</evidence>
<comment type="catalytic activity">
    <reaction evidence="8 9">
        <text>(R)-pantoate + NADP(+) = 2-dehydropantoate + NADPH + H(+)</text>
        <dbReference type="Rhea" id="RHEA:16233"/>
        <dbReference type="ChEBI" id="CHEBI:11561"/>
        <dbReference type="ChEBI" id="CHEBI:15378"/>
        <dbReference type="ChEBI" id="CHEBI:15980"/>
        <dbReference type="ChEBI" id="CHEBI:57783"/>
        <dbReference type="ChEBI" id="CHEBI:58349"/>
        <dbReference type="EC" id="1.1.1.169"/>
    </reaction>
</comment>
<dbReference type="PANTHER" id="PTHR21708">
    <property type="entry name" value="PROBABLE 2-DEHYDROPANTOATE 2-REDUCTASE"/>
    <property type="match status" value="1"/>
</dbReference>
<comment type="function">
    <text evidence="9">Catalyzes the NADPH-dependent reduction of ketopantoate into pantoic acid.</text>
</comment>
<keyword evidence="9" id="KW-0566">Pantothenate biosynthesis</keyword>
<accession>E6W0G4</accession>
<evidence type="ECO:0000256" key="2">
    <source>
        <dbReference type="ARBA" id="ARBA00007870"/>
    </source>
</evidence>
<dbReference type="EMBL" id="CP002432">
    <property type="protein sequence ID" value="ADU66382.1"/>
    <property type="molecule type" value="Genomic_DNA"/>
</dbReference>
<dbReference type="PANTHER" id="PTHR21708:SF26">
    <property type="entry name" value="2-DEHYDROPANTOATE 2-REDUCTASE"/>
    <property type="match status" value="1"/>
</dbReference>
<evidence type="ECO:0000313" key="12">
    <source>
        <dbReference type="EMBL" id="ADU66382.1"/>
    </source>
</evidence>
<dbReference type="GO" id="GO:0005737">
    <property type="term" value="C:cytoplasm"/>
    <property type="evidence" value="ECO:0007669"/>
    <property type="project" value="TreeGrafter"/>
</dbReference>
<feature type="domain" description="Ketopantoate reductase C-terminal" evidence="11">
    <location>
        <begin position="187"/>
        <end position="308"/>
    </location>
</feature>
<sequence length="318" mass="35684">MTDLHRAVPHMLIVGAGAIGSYYGSKLHRAGARVSFLCRSGGDMLRETGITIDSLHEERFHFHPQRVLMAGEPCPEPVDYIVLTTKVLPGISGVDIIRPYLGEQTVIVLIQNGIDIEVPYRQAYPEHEIISVLAFVCVSRLSPGKILHQDYGKLALGNYPEGKTPYLEALVELLRLGGVTCEVTDRVQEARWRKLVWNASFNTLSVLGGGVDTAQLLADEESCQLVRQVMEEVCLVAAAEGHRLVPSIVDEQIEHTRVMTPYKTSMLLDYENRRPMEVEVIAGNPMRKARLHGLSVPRLEMIYRLLRLQDAQRRRQRG</sequence>
<dbReference type="Gene3D" id="3.40.50.720">
    <property type="entry name" value="NAD(P)-binding Rossmann-like Domain"/>
    <property type="match status" value="1"/>
</dbReference>
<evidence type="ECO:0000259" key="11">
    <source>
        <dbReference type="Pfam" id="PF08546"/>
    </source>
</evidence>
<comment type="pathway">
    <text evidence="1 9">Cofactor biosynthesis; (R)-pantothenate biosynthesis; (R)-pantoate from 3-methyl-2-oxobutanoate: step 2/2.</text>
</comment>
<dbReference type="InterPro" id="IPR013752">
    <property type="entry name" value="KPA_reductase"/>
</dbReference>
<dbReference type="InterPro" id="IPR003710">
    <property type="entry name" value="ApbA"/>
</dbReference>
<dbReference type="GO" id="GO:0015940">
    <property type="term" value="P:pantothenate biosynthetic process"/>
    <property type="evidence" value="ECO:0007669"/>
    <property type="project" value="UniProtKB-UniPathway"/>
</dbReference>
<keyword evidence="13" id="KW-1185">Reference proteome</keyword>
<dbReference type="AlphaFoldDB" id="E6W0G4"/>
<evidence type="ECO:0000256" key="4">
    <source>
        <dbReference type="ARBA" id="ARBA00019465"/>
    </source>
</evidence>
<comment type="similarity">
    <text evidence="2 9">Belongs to the ketopantoate reductase family.</text>
</comment>
<evidence type="ECO:0000256" key="9">
    <source>
        <dbReference type="RuleBase" id="RU362068"/>
    </source>
</evidence>
<dbReference type="GO" id="GO:0008677">
    <property type="term" value="F:2-dehydropantoate 2-reductase activity"/>
    <property type="evidence" value="ECO:0007669"/>
    <property type="project" value="UniProtKB-EC"/>
</dbReference>
<dbReference type="SUPFAM" id="SSF51735">
    <property type="entry name" value="NAD(P)-binding Rossmann-fold domains"/>
    <property type="match status" value="1"/>
</dbReference>
<gene>
    <name evidence="12" type="ordered locus">Selin_1652</name>
</gene>
<evidence type="ECO:0000256" key="8">
    <source>
        <dbReference type="ARBA" id="ARBA00048793"/>
    </source>
</evidence>
<dbReference type="FunCoup" id="E6W0G4">
    <property type="interactions" value="288"/>
</dbReference>
<dbReference type="eggNOG" id="COG1893">
    <property type="taxonomic scope" value="Bacteria"/>
</dbReference>
<keyword evidence="5 9" id="KW-0521">NADP</keyword>
<dbReference type="Gene3D" id="1.10.1040.10">
    <property type="entry name" value="N-(1-d-carboxylethyl)-l-norvaline Dehydrogenase, domain 2"/>
    <property type="match status" value="1"/>
</dbReference>
<evidence type="ECO:0000256" key="3">
    <source>
        <dbReference type="ARBA" id="ARBA00013014"/>
    </source>
</evidence>
<dbReference type="InterPro" id="IPR008927">
    <property type="entry name" value="6-PGluconate_DH-like_C_sf"/>
</dbReference>
<evidence type="ECO:0000256" key="5">
    <source>
        <dbReference type="ARBA" id="ARBA00022857"/>
    </source>
</evidence>
<keyword evidence="6 9" id="KW-0560">Oxidoreductase</keyword>
<reference evidence="12 13" key="1">
    <citation type="submission" date="2010-12" db="EMBL/GenBank/DDBJ databases">
        <title>Complete sequence of Desulfurispirillum indicum S5.</title>
        <authorList>
            <consortium name="US DOE Joint Genome Institute"/>
            <person name="Lucas S."/>
            <person name="Copeland A."/>
            <person name="Lapidus A."/>
            <person name="Cheng J.-F."/>
            <person name="Goodwin L."/>
            <person name="Pitluck S."/>
            <person name="Chertkov O."/>
            <person name="Held B."/>
            <person name="Detter J.C."/>
            <person name="Han C."/>
            <person name="Tapia R."/>
            <person name="Land M."/>
            <person name="Hauser L."/>
            <person name="Kyrpides N."/>
            <person name="Ivanova N."/>
            <person name="Mikhailova N."/>
            <person name="Haggblom M."/>
            <person name="Rauschenbach I."/>
            <person name="Bini E."/>
            <person name="Woyke T."/>
        </authorList>
    </citation>
    <scope>NUCLEOTIDE SEQUENCE [LARGE SCALE GENOMIC DNA]</scope>
    <source>
        <strain evidence="13">ATCC BAA-1389 / DSM 22839 / S5</strain>
    </source>
</reference>
<dbReference type="STRING" id="653733.Selin_1652"/>
<dbReference type="Pfam" id="PF08546">
    <property type="entry name" value="ApbA_C"/>
    <property type="match status" value="1"/>
</dbReference>
<dbReference type="OrthoDB" id="9793586at2"/>
<dbReference type="RefSeq" id="WP_013506262.1">
    <property type="nucleotide sequence ID" value="NC_014836.1"/>
</dbReference>
<dbReference type="SUPFAM" id="SSF48179">
    <property type="entry name" value="6-phosphogluconate dehydrogenase C-terminal domain-like"/>
    <property type="match status" value="1"/>
</dbReference>
<dbReference type="InterPro" id="IPR051402">
    <property type="entry name" value="KPR-Related"/>
</dbReference>
<dbReference type="Proteomes" id="UP000002572">
    <property type="component" value="Chromosome"/>
</dbReference>
<dbReference type="FunFam" id="1.10.1040.10:FF:000017">
    <property type="entry name" value="2-dehydropantoate 2-reductase"/>
    <property type="match status" value="1"/>
</dbReference>
<dbReference type="HOGENOM" id="CLU_031468_2_1_0"/>
<evidence type="ECO:0000313" key="13">
    <source>
        <dbReference type="Proteomes" id="UP000002572"/>
    </source>
</evidence>
<feature type="domain" description="Ketopantoate reductase N-terminal" evidence="10">
    <location>
        <begin position="12"/>
        <end position="160"/>
    </location>
</feature>
<dbReference type="KEGG" id="din:Selin_1652"/>
<dbReference type="InterPro" id="IPR013328">
    <property type="entry name" value="6PGD_dom2"/>
</dbReference>
<organism evidence="12 13">
    <name type="scientific">Desulfurispirillum indicum (strain ATCC BAA-1389 / DSM 22839 / S5)</name>
    <dbReference type="NCBI Taxonomy" id="653733"/>
    <lineage>
        <taxon>Bacteria</taxon>
        <taxon>Pseudomonadati</taxon>
        <taxon>Chrysiogenota</taxon>
        <taxon>Chrysiogenia</taxon>
        <taxon>Chrysiogenales</taxon>
        <taxon>Chrysiogenaceae</taxon>
        <taxon>Desulfurispirillum</taxon>
    </lineage>
</organism>
<dbReference type="UniPathway" id="UPA00028">
    <property type="reaction ID" value="UER00004"/>
</dbReference>